<dbReference type="Gene3D" id="3.40.50.1820">
    <property type="entry name" value="alpha/beta hydrolase"/>
    <property type="match status" value="1"/>
</dbReference>
<evidence type="ECO:0000313" key="3">
    <source>
        <dbReference type="Proteomes" id="UP000630353"/>
    </source>
</evidence>
<dbReference type="PANTHER" id="PTHR43194">
    <property type="entry name" value="HYDROLASE ALPHA/BETA FOLD FAMILY"/>
    <property type="match status" value="1"/>
</dbReference>
<dbReference type="SUPFAM" id="SSF53474">
    <property type="entry name" value="alpha/beta-Hydrolases"/>
    <property type="match status" value="1"/>
</dbReference>
<organism evidence="2 3">
    <name type="scientific">Thalassobaculum fulvum</name>
    <dbReference type="NCBI Taxonomy" id="1633335"/>
    <lineage>
        <taxon>Bacteria</taxon>
        <taxon>Pseudomonadati</taxon>
        <taxon>Pseudomonadota</taxon>
        <taxon>Alphaproteobacteria</taxon>
        <taxon>Rhodospirillales</taxon>
        <taxon>Thalassobaculaceae</taxon>
        <taxon>Thalassobaculum</taxon>
    </lineage>
</organism>
<comment type="caution">
    <text evidence="2">The sequence shown here is derived from an EMBL/GenBank/DDBJ whole genome shotgun (WGS) entry which is preliminary data.</text>
</comment>
<protein>
    <submittedName>
        <fullName evidence="2">Hydrolase</fullName>
    </submittedName>
</protein>
<dbReference type="RefSeq" id="WP_189990126.1">
    <property type="nucleotide sequence ID" value="NZ_BMZS01000005.1"/>
</dbReference>
<dbReference type="Proteomes" id="UP000630353">
    <property type="component" value="Unassembled WGS sequence"/>
</dbReference>
<dbReference type="AlphaFoldDB" id="A0A919CPP3"/>
<proteinExistence type="predicted"/>
<dbReference type="EMBL" id="BMZS01000005">
    <property type="protein sequence ID" value="GHD51333.1"/>
    <property type="molecule type" value="Genomic_DNA"/>
</dbReference>
<evidence type="ECO:0000259" key="1">
    <source>
        <dbReference type="Pfam" id="PF12697"/>
    </source>
</evidence>
<keyword evidence="2" id="KW-0378">Hydrolase</keyword>
<gene>
    <name evidence="2" type="ORF">GCM10017083_25660</name>
</gene>
<evidence type="ECO:0000313" key="2">
    <source>
        <dbReference type="EMBL" id="GHD51333.1"/>
    </source>
</evidence>
<feature type="domain" description="AB hydrolase-1" evidence="1">
    <location>
        <begin position="33"/>
        <end position="252"/>
    </location>
</feature>
<dbReference type="GO" id="GO:0016787">
    <property type="term" value="F:hydrolase activity"/>
    <property type="evidence" value="ECO:0007669"/>
    <property type="project" value="UniProtKB-KW"/>
</dbReference>
<sequence>MEWIDGQPRRIRAGGAELEAMCLGPPPAEAATLVLLHEGLGCVALWRDFPARLVRATGCGVFAYSRQGYGQSDSCPLPRPLDYMTDEAVRVLPAVLDAIGLRRGILVGHSDGASIAALHAGLVRDPRIAGIVLMASHFFTEPMGLRSIAEARTAYAEGDLRSRLARYHADVDAAFRGWNDAWLDPDFERWDIRAPLADIAVPVLAVQGEADQYGTRAQIDVVAERVPGPVETVLLADCRHAPFLDQPDRTLDLVGGFVRRLVPG</sequence>
<reference evidence="2" key="2">
    <citation type="submission" date="2020-09" db="EMBL/GenBank/DDBJ databases">
        <authorList>
            <person name="Sun Q."/>
            <person name="Kim S."/>
        </authorList>
    </citation>
    <scope>NUCLEOTIDE SEQUENCE</scope>
    <source>
        <strain evidence="2">KCTC 42651</strain>
    </source>
</reference>
<name>A0A919CPP3_9PROT</name>
<dbReference type="Pfam" id="PF12697">
    <property type="entry name" value="Abhydrolase_6"/>
    <property type="match status" value="1"/>
</dbReference>
<accession>A0A919CPP3</accession>
<dbReference type="PANTHER" id="PTHR43194:SF5">
    <property type="entry name" value="PIMELOYL-[ACYL-CARRIER PROTEIN] METHYL ESTER ESTERASE"/>
    <property type="match status" value="1"/>
</dbReference>
<reference evidence="2" key="1">
    <citation type="journal article" date="2014" name="Int. J. Syst. Evol. Microbiol.">
        <title>Complete genome sequence of Corynebacterium casei LMG S-19264T (=DSM 44701T), isolated from a smear-ripened cheese.</title>
        <authorList>
            <consortium name="US DOE Joint Genome Institute (JGI-PGF)"/>
            <person name="Walter F."/>
            <person name="Albersmeier A."/>
            <person name="Kalinowski J."/>
            <person name="Ruckert C."/>
        </authorList>
    </citation>
    <scope>NUCLEOTIDE SEQUENCE</scope>
    <source>
        <strain evidence="2">KCTC 42651</strain>
    </source>
</reference>
<dbReference type="InterPro" id="IPR000073">
    <property type="entry name" value="AB_hydrolase_1"/>
</dbReference>
<keyword evidence="3" id="KW-1185">Reference proteome</keyword>
<dbReference type="InterPro" id="IPR050228">
    <property type="entry name" value="Carboxylesterase_BioH"/>
</dbReference>
<dbReference type="InterPro" id="IPR029058">
    <property type="entry name" value="AB_hydrolase_fold"/>
</dbReference>